<dbReference type="EMBL" id="JACSDI010000002">
    <property type="protein sequence ID" value="MCG9963497.1"/>
    <property type="molecule type" value="Genomic_DNA"/>
</dbReference>
<comment type="caution">
    <text evidence="1">The sequence shown here is derived from an EMBL/GenBank/DDBJ whole genome shotgun (WGS) entry which is preliminary data.</text>
</comment>
<accession>A0ABS9QTF4</accession>
<protein>
    <submittedName>
        <fullName evidence="1">Uncharacterized protein</fullName>
    </submittedName>
</protein>
<evidence type="ECO:0000313" key="1">
    <source>
        <dbReference type="EMBL" id="MCG9963497.1"/>
    </source>
</evidence>
<evidence type="ECO:0000313" key="2">
    <source>
        <dbReference type="Proteomes" id="UP000829384"/>
    </source>
</evidence>
<name>A0ABS9QTF4_9GAMM</name>
<gene>
    <name evidence="1" type="ORF">H9J30_06130</name>
</gene>
<sequence>MTLSIEFIFSYENFYRASDIWDITCFSDYISKCNFDVLTDGFTGVIIERDKIKEYLDRASKQISFDIEIGLDEPNMRPSIRFFHLVDRAFARLVVSDLDCLISLRDKWLKNIVEHENFVHARIYNTRFDFLQNMTSIQSFEIEGIDHSQLPKKHNGLPPPLAEMTIDTSDNPGRWQFQSGYIEAVGAEMWLGKRFFELVNLPISTLKNAEWLDVDELENVVHLTAYDKPFDSALGEQGEIQNRLHDLLFSQAKKTKILT</sequence>
<reference evidence="1 2" key="1">
    <citation type="submission" date="2020-08" db="EMBL/GenBank/DDBJ databases">
        <title>Whole genome sequence of Shewanella sp strain PS-2.</title>
        <authorList>
            <person name="Das S.K."/>
        </authorList>
    </citation>
    <scope>NUCLEOTIDE SEQUENCE [LARGE SCALE GENOMIC DNA]</scope>
    <source>
        <strain evidence="1 2">PS-2</strain>
    </source>
</reference>
<organism evidence="1 2">
    <name type="scientific">Shewanella cutis</name>
    <dbReference type="NCBI Taxonomy" id="2766780"/>
    <lineage>
        <taxon>Bacteria</taxon>
        <taxon>Pseudomonadati</taxon>
        <taxon>Pseudomonadota</taxon>
        <taxon>Gammaproteobacteria</taxon>
        <taxon>Alteromonadales</taxon>
        <taxon>Shewanellaceae</taxon>
        <taxon>Shewanella</taxon>
    </lineage>
</organism>
<proteinExistence type="predicted"/>
<dbReference type="Proteomes" id="UP000829384">
    <property type="component" value="Unassembled WGS sequence"/>
</dbReference>
<dbReference type="RefSeq" id="WP_240130223.1">
    <property type="nucleotide sequence ID" value="NZ_JACSDI010000002.1"/>
</dbReference>
<keyword evidence="2" id="KW-1185">Reference proteome</keyword>